<proteinExistence type="predicted"/>
<dbReference type="SUPFAM" id="SSF55874">
    <property type="entry name" value="ATPase domain of HSP90 chaperone/DNA topoisomerase II/histidine kinase"/>
    <property type="match status" value="1"/>
</dbReference>
<feature type="transmembrane region" description="Helical" evidence="9">
    <location>
        <begin position="85"/>
        <end position="118"/>
    </location>
</feature>
<keyword evidence="9" id="KW-0812">Transmembrane</keyword>
<dbReference type="PANTHER" id="PTHR24421">
    <property type="entry name" value="NITRATE/NITRITE SENSOR PROTEIN NARX-RELATED"/>
    <property type="match status" value="1"/>
</dbReference>
<accession>A0ABP5HSZ8</accession>
<dbReference type="Proteomes" id="UP001500016">
    <property type="component" value="Unassembled WGS sequence"/>
</dbReference>
<dbReference type="EC" id="2.7.13.3" evidence="2"/>
<evidence type="ECO:0000256" key="3">
    <source>
        <dbReference type="ARBA" id="ARBA00022553"/>
    </source>
</evidence>
<dbReference type="EMBL" id="BAAAPE010000013">
    <property type="protein sequence ID" value="GAA2085979.1"/>
    <property type="molecule type" value="Genomic_DNA"/>
</dbReference>
<dbReference type="InterPro" id="IPR050482">
    <property type="entry name" value="Sensor_HK_TwoCompSys"/>
</dbReference>
<evidence type="ECO:0000256" key="4">
    <source>
        <dbReference type="ARBA" id="ARBA00022679"/>
    </source>
</evidence>
<dbReference type="InterPro" id="IPR003594">
    <property type="entry name" value="HATPase_dom"/>
</dbReference>
<comment type="caution">
    <text evidence="11">The sequence shown here is derived from an EMBL/GenBank/DDBJ whole genome shotgun (WGS) entry which is preliminary data.</text>
</comment>
<dbReference type="Gene3D" id="1.20.5.1930">
    <property type="match status" value="1"/>
</dbReference>
<dbReference type="SMART" id="SM00387">
    <property type="entry name" value="HATPase_c"/>
    <property type="match status" value="1"/>
</dbReference>
<keyword evidence="8" id="KW-0902">Two-component regulatory system</keyword>
<keyword evidence="3" id="KW-0597">Phosphoprotein</keyword>
<keyword evidence="9" id="KW-1133">Transmembrane helix</keyword>
<evidence type="ECO:0000259" key="10">
    <source>
        <dbReference type="SMART" id="SM00387"/>
    </source>
</evidence>
<name>A0ABP5HSZ8_9ACTN</name>
<comment type="catalytic activity">
    <reaction evidence="1">
        <text>ATP + protein L-histidine = ADP + protein N-phospho-L-histidine.</text>
        <dbReference type="EC" id="2.7.13.3"/>
    </reaction>
</comment>
<evidence type="ECO:0000256" key="1">
    <source>
        <dbReference type="ARBA" id="ARBA00000085"/>
    </source>
</evidence>
<dbReference type="InterPro" id="IPR011712">
    <property type="entry name" value="Sig_transdc_His_kin_sub3_dim/P"/>
</dbReference>
<evidence type="ECO:0000256" key="8">
    <source>
        <dbReference type="ARBA" id="ARBA00023012"/>
    </source>
</evidence>
<reference evidence="12" key="1">
    <citation type="journal article" date="2019" name="Int. J. Syst. Evol. Microbiol.">
        <title>The Global Catalogue of Microorganisms (GCM) 10K type strain sequencing project: providing services to taxonomists for standard genome sequencing and annotation.</title>
        <authorList>
            <consortium name="The Broad Institute Genomics Platform"/>
            <consortium name="The Broad Institute Genome Sequencing Center for Infectious Disease"/>
            <person name="Wu L."/>
            <person name="Ma J."/>
        </authorList>
    </citation>
    <scope>NUCLEOTIDE SEQUENCE [LARGE SCALE GENOMIC DNA]</scope>
    <source>
        <strain evidence="12">JCM 15478</strain>
    </source>
</reference>
<evidence type="ECO:0000256" key="9">
    <source>
        <dbReference type="SAM" id="Phobius"/>
    </source>
</evidence>
<dbReference type="PANTHER" id="PTHR24421:SF10">
    <property type="entry name" value="NITRATE_NITRITE SENSOR PROTEIN NARQ"/>
    <property type="match status" value="1"/>
</dbReference>
<feature type="transmembrane region" description="Helical" evidence="9">
    <location>
        <begin position="130"/>
        <end position="148"/>
    </location>
</feature>
<gene>
    <name evidence="11" type="ORF">GCM10009801_48060</name>
</gene>
<keyword evidence="7" id="KW-0067">ATP-binding</keyword>
<dbReference type="Pfam" id="PF07730">
    <property type="entry name" value="HisKA_3"/>
    <property type="match status" value="1"/>
</dbReference>
<keyword evidence="6 11" id="KW-0418">Kinase</keyword>
<feature type="domain" description="Histidine kinase/HSP90-like ATPase" evidence="10">
    <location>
        <begin position="284"/>
        <end position="374"/>
    </location>
</feature>
<dbReference type="Gene3D" id="3.30.565.10">
    <property type="entry name" value="Histidine kinase-like ATPase, C-terminal domain"/>
    <property type="match status" value="1"/>
</dbReference>
<keyword evidence="5" id="KW-0547">Nucleotide-binding</keyword>
<dbReference type="InterPro" id="IPR036890">
    <property type="entry name" value="HATPase_C_sf"/>
</dbReference>
<evidence type="ECO:0000313" key="11">
    <source>
        <dbReference type="EMBL" id="GAA2085979.1"/>
    </source>
</evidence>
<keyword evidence="12" id="KW-1185">Reference proteome</keyword>
<evidence type="ECO:0000256" key="2">
    <source>
        <dbReference type="ARBA" id="ARBA00012438"/>
    </source>
</evidence>
<evidence type="ECO:0000256" key="5">
    <source>
        <dbReference type="ARBA" id="ARBA00022741"/>
    </source>
</evidence>
<dbReference type="Pfam" id="PF02518">
    <property type="entry name" value="HATPase_c"/>
    <property type="match status" value="1"/>
</dbReference>
<keyword evidence="9" id="KW-0472">Membrane</keyword>
<evidence type="ECO:0000313" key="12">
    <source>
        <dbReference type="Proteomes" id="UP001500016"/>
    </source>
</evidence>
<protein>
    <recommendedName>
        <fullName evidence="2">histidine kinase</fullName>
        <ecNumber evidence="2">2.7.13.3</ecNumber>
    </recommendedName>
</protein>
<evidence type="ECO:0000256" key="7">
    <source>
        <dbReference type="ARBA" id="ARBA00022840"/>
    </source>
</evidence>
<dbReference type="RefSeq" id="WP_344531347.1">
    <property type="nucleotide sequence ID" value="NZ_BAAAPE010000013.1"/>
</dbReference>
<organism evidence="11 12">
    <name type="scientific">Streptomyces albiaxialis</name>
    <dbReference type="NCBI Taxonomy" id="329523"/>
    <lineage>
        <taxon>Bacteria</taxon>
        <taxon>Bacillati</taxon>
        <taxon>Actinomycetota</taxon>
        <taxon>Actinomycetes</taxon>
        <taxon>Kitasatosporales</taxon>
        <taxon>Streptomycetaceae</taxon>
        <taxon>Streptomyces</taxon>
    </lineage>
</organism>
<dbReference type="CDD" id="cd16917">
    <property type="entry name" value="HATPase_UhpB-NarQ-NarX-like"/>
    <property type="match status" value="1"/>
</dbReference>
<feature type="transmembrane region" description="Helical" evidence="9">
    <location>
        <begin position="37"/>
        <end position="56"/>
    </location>
</feature>
<evidence type="ECO:0000256" key="6">
    <source>
        <dbReference type="ARBA" id="ARBA00022777"/>
    </source>
</evidence>
<sequence length="384" mass="39451">MGSGVLSRPGVALAGGVFVLVAGGTVPILAKGRDEAWPTTVFGWALIVVTCGALAFSGRRPVGVAALTLVTSGAYYLTSAYDGPLLLAVIVALYVVAARGLLPAAVVLAAVALLSTAAGTAAGNDDVNNVALFMFAGWLVATVALGWARHSRLAYAREAERHAASEERLRIARELHDSIGHHLSLINVQSAAALRRFRKDPERGARGAGEALGAVKESSKEALRELRTTLGALRDGDEAAPTAPVPGLDRVDELVASARRAGLDVRVTTTGGGDDGGDGPLPVEVDRAAYRIVQEALTNVSRHAYATDVAVRLARGRRELVVEVVDDGRGPSGALSGSGISGMRERARALGGELTAGPGERGGFAVRARLPLASSALLNGAPSS</sequence>
<feature type="transmembrane region" description="Helical" evidence="9">
    <location>
        <begin position="12"/>
        <end position="30"/>
    </location>
</feature>
<dbReference type="GO" id="GO:0016301">
    <property type="term" value="F:kinase activity"/>
    <property type="evidence" value="ECO:0007669"/>
    <property type="project" value="UniProtKB-KW"/>
</dbReference>
<keyword evidence="4" id="KW-0808">Transferase</keyword>